<dbReference type="PANTHER" id="PTHR33490:SF1">
    <property type="entry name" value="SLL1233 PROTEIN"/>
    <property type="match status" value="1"/>
</dbReference>
<dbReference type="EMBL" id="CP036526">
    <property type="protein sequence ID" value="QDT09535.1"/>
    <property type="molecule type" value="Genomic_DNA"/>
</dbReference>
<proteinExistence type="predicted"/>
<feature type="domain" description="Transglutaminase-like" evidence="1">
    <location>
        <begin position="172"/>
        <end position="248"/>
    </location>
</feature>
<keyword evidence="3" id="KW-1185">Reference proteome</keyword>
<dbReference type="InterPro" id="IPR013589">
    <property type="entry name" value="Bac_transglu_N"/>
</dbReference>
<dbReference type="InterPro" id="IPR002931">
    <property type="entry name" value="Transglutaminase-like"/>
</dbReference>
<gene>
    <name evidence="2" type="ORF">K239x_14810</name>
</gene>
<dbReference type="Pfam" id="PF09899">
    <property type="entry name" value="DUF2126"/>
    <property type="match status" value="1"/>
</dbReference>
<organism evidence="2 3">
    <name type="scientific">Stieleria marina</name>
    <dbReference type="NCBI Taxonomy" id="1930275"/>
    <lineage>
        <taxon>Bacteria</taxon>
        <taxon>Pseudomonadati</taxon>
        <taxon>Planctomycetota</taxon>
        <taxon>Planctomycetia</taxon>
        <taxon>Pirellulales</taxon>
        <taxon>Pirellulaceae</taxon>
        <taxon>Stieleria</taxon>
    </lineage>
</organism>
<dbReference type="InterPro" id="IPR018667">
    <property type="entry name" value="DUF2126"/>
</dbReference>
<dbReference type="PANTHER" id="PTHR33490">
    <property type="entry name" value="BLR5614 PROTEIN-RELATED"/>
    <property type="match status" value="1"/>
</dbReference>
<dbReference type="Pfam" id="PF01841">
    <property type="entry name" value="Transglut_core"/>
    <property type="match status" value="1"/>
</dbReference>
<dbReference type="Gene3D" id="3.10.620.30">
    <property type="match status" value="1"/>
</dbReference>
<dbReference type="Proteomes" id="UP000319817">
    <property type="component" value="Chromosome"/>
</dbReference>
<accession>A0A517NQZ9</accession>
<evidence type="ECO:0000259" key="1">
    <source>
        <dbReference type="SMART" id="SM00460"/>
    </source>
</evidence>
<name>A0A517NQZ9_9BACT</name>
<evidence type="ECO:0000313" key="2">
    <source>
        <dbReference type="EMBL" id="QDT09535.1"/>
    </source>
</evidence>
<dbReference type="OrthoDB" id="9804872at2"/>
<protein>
    <recommendedName>
        <fullName evidence="1">Transglutaminase-like domain-containing protein</fullName>
    </recommendedName>
</protein>
<reference evidence="2 3" key="1">
    <citation type="submission" date="2019-02" db="EMBL/GenBank/DDBJ databases">
        <title>Deep-cultivation of Planctomycetes and their phenomic and genomic characterization uncovers novel biology.</title>
        <authorList>
            <person name="Wiegand S."/>
            <person name="Jogler M."/>
            <person name="Boedeker C."/>
            <person name="Pinto D."/>
            <person name="Vollmers J."/>
            <person name="Rivas-Marin E."/>
            <person name="Kohn T."/>
            <person name="Peeters S.H."/>
            <person name="Heuer A."/>
            <person name="Rast P."/>
            <person name="Oberbeckmann S."/>
            <person name="Bunk B."/>
            <person name="Jeske O."/>
            <person name="Meyerdierks A."/>
            <person name="Storesund J.E."/>
            <person name="Kallscheuer N."/>
            <person name="Luecker S."/>
            <person name="Lage O.M."/>
            <person name="Pohl T."/>
            <person name="Merkel B.J."/>
            <person name="Hornburger P."/>
            <person name="Mueller R.-W."/>
            <person name="Bruemmer F."/>
            <person name="Labrenz M."/>
            <person name="Spormann A.M."/>
            <person name="Op den Camp H."/>
            <person name="Overmann J."/>
            <person name="Amann R."/>
            <person name="Jetten M.S.M."/>
            <person name="Mascher T."/>
            <person name="Medema M.H."/>
            <person name="Devos D.P."/>
            <person name="Kaster A.-K."/>
            <person name="Ovreas L."/>
            <person name="Rohde M."/>
            <person name="Galperin M.Y."/>
            <person name="Jogler C."/>
        </authorList>
    </citation>
    <scope>NUCLEOTIDE SEQUENCE [LARGE SCALE GENOMIC DNA]</scope>
    <source>
        <strain evidence="2 3">K23_9</strain>
    </source>
</reference>
<dbReference type="SMART" id="SM00460">
    <property type="entry name" value="TGc"/>
    <property type="match status" value="1"/>
</dbReference>
<dbReference type="SUPFAM" id="SSF54001">
    <property type="entry name" value="Cysteine proteinases"/>
    <property type="match status" value="1"/>
</dbReference>
<dbReference type="Pfam" id="PF08379">
    <property type="entry name" value="Bact_transglu_N"/>
    <property type="match status" value="1"/>
</dbReference>
<dbReference type="RefSeq" id="WP_145417084.1">
    <property type="nucleotide sequence ID" value="NZ_CP036526.1"/>
</dbReference>
<dbReference type="AlphaFoldDB" id="A0A517NQZ9"/>
<evidence type="ECO:0000313" key="3">
    <source>
        <dbReference type="Proteomes" id="UP000319817"/>
    </source>
</evidence>
<dbReference type="InterPro" id="IPR038765">
    <property type="entry name" value="Papain-like_cys_pep_sf"/>
</dbReference>
<sequence>MTIRVALRHHTSYHYDRFISLGPQLVRLKPAYHGRTEITAYDFRIEPEEHFLNWQQDPFANPVARLVFPKPTDRFVVKVDLIAEMTVINPFDFFVDDTASFWPFDYDHDLKVQLAPYLEAEPITPLLQQWVKTLPTKSEKVIDFLVDVNRAAQAQVDYTVRMEPGVQTPEETLKIGSGSCRDSAWLLVQAFRHLGMASRFVSGYLIQLAPDQKPVDGPEGPTDDFCDLHAWTEVYLPGAGWVGLDPTSGLMAGEGHIPLACTPSYSGAAPITGGHEACEVTFGHEMSVTRVQSETRVSKPYSDAQWAEVMRVGADVDKRLVDSDVRLTMGGEPTFIAIDNADDPQWNTDAVGEDKRVRSNMLLMRLREKYGFGAMLHYGQGKWYPGESLPRWALTCLWRRDGEPVWQNPALIADEGVDYGHDHTDAKRFTKHLAEELGVNVKCSFPVYEDTFHYLWREQRLPVDTEPTKAELEDPNEREMMVRTFTRGLGKPVGYVMPLRRAWWQAKAPWESSRWPVRSQKLFLVPGNSPIGLRLPLDTLPGKAINTTANSSYIDPFATREPLSQARTILQDRYSDDILTDEEKLVNDPLRKQLQKEAEEHAKELKKILHENDANDEDDDFGDPGEAITGEVIPTALCVEARYGRLYIFLPPTQRIEDYLDLITAIEQTCSDLNLPVILEGYLPPTDDRLEYFKITPDPGVIEVNVQPSGSWDQLVDLVETMYDEARHCRLGADKFDLDGLHTGTGGGAHIVMGGSTPADSPFVRRPDLLGSMIRFWHNHPAMSYLFSGKFIGPTSQAPRMDEARPDAVNEMDIALAQLDKLTPAEPPWMVDRLFRDLLVDLTGNTHRAEICIDKLYSPDSPTGRLGLLELRAFEMPPHAQMNLVQQLLIRSIVAAFWDSPLHTPLTRWGTGIYDRYLLPHFVWNDMVNLIGELNDRGIAMDAEWFVPQFNFRFAKIGEMTRDGVNLELRSAIEPWFLMGEEPAGGGTARYVDASMERLQVTVDGFDPNRHAILCQGHQVPMHETDIAGRFIAGVKYRAWQPPRCLHPTIAVDTPLQFDIVDRNRRHSVGGCRYHVSHPAGLTYDKLPINASEAETRRATRFTAGTVTGGVVDVPPLPPTISPNEYPVTFDLRKVT</sequence>